<accession>A0A101RN82</accession>
<dbReference type="PANTHER" id="PTHR30193:SF37">
    <property type="entry name" value="INNER MEMBRANE ABC TRANSPORTER PERMEASE PROTEIN YCJO"/>
    <property type="match status" value="1"/>
</dbReference>
<feature type="transmembrane region" description="Helical" evidence="7">
    <location>
        <begin position="91"/>
        <end position="111"/>
    </location>
</feature>
<keyword evidence="5 7" id="KW-1133">Transmembrane helix</keyword>
<evidence type="ECO:0000259" key="8">
    <source>
        <dbReference type="PROSITE" id="PS50928"/>
    </source>
</evidence>
<evidence type="ECO:0000256" key="3">
    <source>
        <dbReference type="ARBA" id="ARBA00022475"/>
    </source>
</evidence>
<evidence type="ECO:0000256" key="1">
    <source>
        <dbReference type="ARBA" id="ARBA00004651"/>
    </source>
</evidence>
<dbReference type="InterPro" id="IPR051393">
    <property type="entry name" value="ABC_transporter_permease"/>
</dbReference>
<feature type="transmembrane region" description="Helical" evidence="7">
    <location>
        <begin position="58"/>
        <end position="79"/>
    </location>
</feature>
<dbReference type="Gene3D" id="1.10.3720.10">
    <property type="entry name" value="MetI-like"/>
    <property type="match status" value="1"/>
</dbReference>
<keyword evidence="4 7" id="KW-0812">Transmembrane</keyword>
<evidence type="ECO:0000256" key="2">
    <source>
        <dbReference type="ARBA" id="ARBA00022448"/>
    </source>
</evidence>
<dbReference type="PANTHER" id="PTHR30193">
    <property type="entry name" value="ABC TRANSPORTER PERMEASE PROTEIN"/>
    <property type="match status" value="1"/>
</dbReference>
<protein>
    <submittedName>
        <fullName evidence="9">ABC transporter permease</fullName>
    </submittedName>
</protein>
<dbReference type="AlphaFoldDB" id="A0A101RN82"/>
<evidence type="ECO:0000313" key="10">
    <source>
        <dbReference type="Proteomes" id="UP000054375"/>
    </source>
</evidence>
<sequence length="276" mass="30055">MPAVALTWLFFLIPFVLNIRFAFTQWTGFSDVISWNGLKNFRGLIDQGILWKSIEVTLVYAGIAMVIQNVFSLGMAVLLQRTNRINSFFRSVFFLPVLLSPLAAGYIWSAILSPTGPLNNAIGLVFGNFDYAWLGHPFAALASVAFIDAWKWSGLVTLVYIAGLNAIPDSLSEAAVIDGANAWQRFWRIKFRLLAPAFTFSVVVTFIGALGAFDIVQATTQGGPGNATTVLNIAMFSQYAGGFFGTASSLSLVVTILVIALGVPLIAFLRRREVEA</sequence>
<reference evidence="9 10" key="1">
    <citation type="submission" date="2015-10" db="EMBL/GenBank/DDBJ databases">
        <title>Draft genome sequence of Streptomyces griseorubiginosus DSM 40469, type strain for the species Streptomyces griseorubiginosus.</title>
        <authorList>
            <person name="Ruckert C."/>
            <person name="Winkler A."/>
            <person name="Kalinowski J."/>
            <person name="Kampfer P."/>
            <person name="Glaeser S."/>
        </authorList>
    </citation>
    <scope>NUCLEOTIDE SEQUENCE [LARGE SCALE GENOMIC DNA]</scope>
    <source>
        <strain evidence="9 10">DSM 40469</strain>
    </source>
</reference>
<dbReference type="InterPro" id="IPR035906">
    <property type="entry name" value="MetI-like_sf"/>
</dbReference>
<evidence type="ECO:0000256" key="4">
    <source>
        <dbReference type="ARBA" id="ARBA00022692"/>
    </source>
</evidence>
<keyword evidence="10" id="KW-1185">Reference proteome</keyword>
<keyword evidence="2 7" id="KW-0813">Transport</keyword>
<dbReference type="Pfam" id="PF00528">
    <property type="entry name" value="BPD_transp_1"/>
    <property type="match status" value="1"/>
</dbReference>
<dbReference type="GO" id="GO:0055085">
    <property type="term" value="P:transmembrane transport"/>
    <property type="evidence" value="ECO:0007669"/>
    <property type="project" value="InterPro"/>
</dbReference>
<dbReference type="InterPro" id="IPR000515">
    <property type="entry name" value="MetI-like"/>
</dbReference>
<feature type="transmembrane region" description="Helical" evidence="7">
    <location>
        <begin position="131"/>
        <end position="150"/>
    </location>
</feature>
<keyword evidence="6 7" id="KW-0472">Membrane</keyword>
<dbReference type="SUPFAM" id="SSF161098">
    <property type="entry name" value="MetI-like"/>
    <property type="match status" value="1"/>
</dbReference>
<dbReference type="PROSITE" id="PS50928">
    <property type="entry name" value="ABC_TM1"/>
    <property type="match status" value="1"/>
</dbReference>
<dbReference type="CDD" id="cd06261">
    <property type="entry name" value="TM_PBP2"/>
    <property type="match status" value="1"/>
</dbReference>
<feature type="transmembrane region" description="Helical" evidence="7">
    <location>
        <begin position="193"/>
        <end position="216"/>
    </location>
</feature>
<organism evidence="9 10">
    <name type="scientific">Streptomyces griseorubiginosus</name>
    <dbReference type="NCBI Taxonomy" id="67304"/>
    <lineage>
        <taxon>Bacteria</taxon>
        <taxon>Bacillati</taxon>
        <taxon>Actinomycetota</taxon>
        <taxon>Actinomycetes</taxon>
        <taxon>Kitasatosporales</taxon>
        <taxon>Streptomycetaceae</taxon>
        <taxon>Streptomyces</taxon>
    </lineage>
</organism>
<dbReference type="EMBL" id="LMWV01000045">
    <property type="protein sequence ID" value="KUN58570.1"/>
    <property type="molecule type" value="Genomic_DNA"/>
</dbReference>
<dbReference type="GO" id="GO:0005886">
    <property type="term" value="C:plasma membrane"/>
    <property type="evidence" value="ECO:0007669"/>
    <property type="project" value="UniProtKB-SubCell"/>
</dbReference>
<comment type="similarity">
    <text evidence="7">Belongs to the binding-protein-dependent transport system permease family.</text>
</comment>
<evidence type="ECO:0000313" key="9">
    <source>
        <dbReference type="EMBL" id="KUN58570.1"/>
    </source>
</evidence>
<dbReference type="Proteomes" id="UP000054375">
    <property type="component" value="Unassembled WGS sequence"/>
</dbReference>
<keyword evidence="3" id="KW-1003">Cell membrane</keyword>
<evidence type="ECO:0000256" key="7">
    <source>
        <dbReference type="RuleBase" id="RU363032"/>
    </source>
</evidence>
<gene>
    <name evidence="9" type="ORF">AQJ54_41530</name>
</gene>
<feature type="domain" description="ABC transmembrane type-1" evidence="8">
    <location>
        <begin position="54"/>
        <end position="265"/>
    </location>
</feature>
<proteinExistence type="inferred from homology"/>
<name>A0A101RN82_9ACTN</name>
<comment type="subcellular location">
    <subcellularLocation>
        <location evidence="1 7">Cell membrane</location>
        <topology evidence="1 7">Multi-pass membrane protein</topology>
    </subcellularLocation>
</comment>
<feature type="transmembrane region" description="Helical" evidence="7">
    <location>
        <begin position="236"/>
        <end position="269"/>
    </location>
</feature>
<evidence type="ECO:0000256" key="6">
    <source>
        <dbReference type="ARBA" id="ARBA00023136"/>
    </source>
</evidence>
<evidence type="ECO:0000256" key="5">
    <source>
        <dbReference type="ARBA" id="ARBA00022989"/>
    </source>
</evidence>
<comment type="caution">
    <text evidence="9">The sequence shown here is derived from an EMBL/GenBank/DDBJ whole genome shotgun (WGS) entry which is preliminary data.</text>
</comment>